<evidence type="ECO:0000313" key="2">
    <source>
        <dbReference type="EMBL" id="KAL2075332.1"/>
    </source>
</evidence>
<name>A0ABR4D0I1_9HELO</name>
<feature type="transmembrane region" description="Helical" evidence="1">
    <location>
        <begin position="588"/>
        <end position="611"/>
    </location>
</feature>
<keyword evidence="1" id="KW-0812">Transmembrane</keyword>
<reference evidence="2 3" key="1">
    <citation type="journal article" date="2024" name="Commun. Biol.">
        <title>Comparative genomic analysis of thermophilic fungi reveals convergent evolutionary adaptations and gene losses.</title>
        <authorList>
            <person name="Steindorff A.S."/>
            <person name="Aguilar-Pontes M.V."/>
            <person name="Robinson A.J."/>
            <person name="Andreopoulos B."/>
            <person name="LaButti K."/>
            <person name="Kuo A."/>
            <person name="Mondo S."/>
            <person name="Riley R."/>
            <person name="Otillar R."/>
            <person name="Haridas S."/>
            <person name="Lipzen A."/>
            <person name="Grimwood J."/>
            <person name="Schmutz J."/>
            <person name="Clum A."/>
            <person name="Reid I.D."/>
            <person name="Moisan M.C."/>
            <person name="Butler G."/>
            <person name="Nguyen T.T.M."/>
            <person name="Dewar K."/>
            <person name="Conant G."/>
            <person name="Drula E."/>
            <person name="Henrissat B."/>
            <person name="Hansel C."/>
            <person name="Singer S."/>
            <person name="Hutchinson M.I."/>
            <person name="de Vries R.P."/>
            <person name="Natvig D.O."/>
            <person name="Powell A.J."/>
            <person name="Tsang A."/>
            <person name="Grigoriev I.V."/>
        </authorList>
    </citation>
    <scope>NUCLEOTIDE SEQUENCE [LARGE SCALE GENOMIC DNA]</scope>
    <source>
        <strain evidence="2 3">CBS 494.80</strain>
    </source>
</reference>
<keyword evidence="1" id="KW-1133">Transmembrane helix</keyword>
<evidence type="ECO:0000256" key="1">
    <source>
        <dbReference type="SAM" id="Phobius"/>
    </source>
</evidence>
<protein>
    <submittedName>
        <fullName evidence="2">Uncharacterized protein</fullName>
    </submittedName>
</protein>
<feature type="transmembrane region" description="Helical" evidence="1">
    <location>
        <begin position="548"/>
        <end position="568"/>
    </location>
</feature>
<accession>A0ABR4D0I1</accession>
<dbReference type="EMBL" id="JAZHXI010000001">
    <property type="protein sequence ID" value="KAL2075332.1"/>
    <property type="molecule type" value="Genomic_DNA"/>
</dbReference>
<organism evidence="2 3">
    <name type="scientific">Oculimacula yallundae</name>
    <dbReference type="NCBI Taxonomy" id="86028"/>
    <lineage>
        <taxon>Eukaryota</taxon>
        <taxon>Fungi</taxon>
        <taxon>Dikarya</taxon>
        <taxon>Ascomycota</taxon>
        <taxon>Pezizomycotina</taxon>
        <taxon>Leotiomycetes</taxon>
        <taxon>Helotiales</taxon>
        <taxon>Ploettnerulaceae</taxon>
        <taxon>Oculimacula</taxon>
    </lineage>
</organism>
<evidence type="ECO:0000313" key="3">
    <source>
        <dbReference type="Proteomes" id="UP001595075"/>
    </source>
</evidence>
<sequence length="623" mass="70883">MAPASVFSRLFSKSGFMQTATGSQVYDFFRPELRDESYAIGDVYSTEEVEKVQEEWDILSNPEKKLYPYLIHVKALSNTWPHLRLLADFMEVGTTPLRWKDLSTAHPTEGLDLDPDEKKKRIEDRRERACRTNVSVLKYMASGAIKVTPCKEITELKSALEEGAANEKKTDGESEDEGMAGANGVVDKCQLRLYVVEDLSRDVIEALGANLDIEPAFFREHIVDYAWCNIRDRWQDPPSLRVAEAHRRWVQLRYVTARYYKSSEEFKQGVKEAGMSNVLRRPDDDQNNKAVWDDQGAIVGISRSRASLWMKTGEAGEGAVGVLLLDPTVRAGMPLWYGYRNWEPTPGIKSEIPPGPRRKSLFEDFIYWATKNPQSQPQTQSQPTPSTVNNTDRPMEALLYLICSEWLTKTDYIRTRIGIIEWEISNPVHFVKKGFGIDDALNKLHFWRRVVPLYREMLTDTLQRVFRSPIHDTSSTVTINNTPPTFLFPPSRLPSQAPTSTHPIQSDFTRGLSYMEEYQQRIDRLTSVVTAIISIEDSRRSQDDNRNVARLTWLATFFIPLSYVASLFSMQGDLGSLGSTMKVYFKIVLPAVVAAVGLAWILTFPWTLGFLRGLVGKKGARKI</sequence>
<keyword evidence="3" id="KW-1185">Reference proteome</keyword>
<dbReference type="Gene3D" id="1.20.58.340">
    <property type="entry name" value="Magnesium transport protein CorA, transmembrane region"/>
    <property type="match status" value="1"/>
</dbReference>
<gene>
    <name evidence="2" type="ORF">VTL71DRAFT_275</name>
</gene>
<dbReference type="Proteomes" id="UP001595075">
    <property type="component" value="Unassembled WGS sequence"/>
</dbReference>
<comment type="caution">
    <text evidence="2">The sequence shown here is derived from an EMBL/GenBank/DDBJ whole genome shotgun (WGS) entry which is preliminary data.</text>
</comment>
<proteinExistence type="predicted"/>
<keyword evidence="1" id="KW-0472">Membrane</keyword>